<dbReference type="GO" id="GO:0006606">
    <property type="term" value="P:protein import into nucleus"/>
    <property type="evidence" value="ECO:0007669"/>
    <property type="project" value="UniProtKB-ARBA"/>
</dbReference>
<evidence type="ECO:0000313" key="7">
    <source>
        <dbReference type="EMBL" id="GMI93328.1"/>
    </source>
</evidence>
<dbReference type="Pfam" id="PF02136">
    <property type="entry name" value="NTF2"/>
    <property type="match status" value="1"/>
</dbReference>
<dbReference type="SUPFAM" id="SSF54427">
    <property type="entry name" value="NTF2-like"/>
    <property type="match status" value="1"/>
</dbReference>
<evidence type="ECO:0000256" key="3">
    <source>
        <dbReference type="ARBA" id="ARBA00058161"/>
    </source>
</evidence>
<gene>
    <name evidence="7" type="ORF">HRI_003002100</name>
</gene>
<dbReference type="EMBL" id="BSYR01000025">
    <property type="protein sequence ID" value="GMI93328.1"/>
    <property type="molecule type" value="Genomic_DNA"/>
</dbReference>
<keyword evidence="8" id="KW-1185">Reference proteome</keyword>
<dbReference type="PROSITE" id="PS50177">
    <property type="entry name" value="NTF2_DOMAIN"/>
    <property type="match status" value="1"/>
</dbReference>
<evidence type="ECO:0000313" key="8">
    <source>
        <dbReference type="Proteomes" id="UP001165190"/>
    </source>
</evidence>
<dbReference type="InterPro" id="IPR018222">
    <property type="entry name" value="Nuclear_transport_factor_2_euk"/>
</dbReference>
<dbReference type="AlphaFoldDB" id="A0A9W7IDA8"/>
<protein>
    <submittedName>
        <fullName evidence="7">NTF2-like</fullName>
    </submittedName>
</protein>
<comment type="caution">
    <text evidence="7">The sequence shown here is derived from an EMBL/GenBank/DDBJ whole genome shotgun (WGS) entry which is preliminary data.</text>
</comment>
<keyword evidence="5" id="KW-0539">Nucleus</keyword>
<dbReference type="FunFam" id="3.10.450.50:FF:000005">
    <property type="entry name" value="Nuclear transport factor 2"/>
    <property type="match status" value="1"/>
</dbReference>
<comment type="function">
    <text evidence="5">Has a role in nuclear-cytoplasmic transport of proteins and mRNAs.</text>
</comment>
<evidence type="ECO:0000256" key="2">
    <source>
        <dbReference type="ARBA" id="ARBA00022490"/>
    </source>
</evidence>
<name>A0A9W7IDA8_HIBTR</name>
<evidence type="ECO:0000256" key="1">
    <source>
        <dbReference type="ARBA" id="ARBA00004259"/>
    </source>
</evidence>
<comment type="function">
    <text evidence="3">Facilitates protein transport into the nucleus. Interacts with various nucleoporins and with Ran-GDP. Could be part of a multicomponent system of cytosolic factors that assemble at the pore complex during nuclear import.</text>
</comment>
<dbReference type="GO" id="GO:0051028">
    <property type="term" value="P:mRNA transport"/>
    <property type="evidence" value="ECO:0007669"/>
    <property type="project" value="UniProtKB-UniRule"/>
</dbReference>
<organism evidence="7 8">
    <name type="scientific">Hibiscus trionum</name>
    <name type="common">Flower of an hour</name>
    <dbReference type="NCBI Taxonomy" id="183268"/>
    <lineage>
        <taxon>Eukaryota</taxon>
        <taxon>Viridiplantae</taxon>
        <taxon>Streptophyta</taxon>
        <taxon>Embryophyta</taxon>
        <taxon>Tracheophyta</taxon>
        <taxon>Spermatophyta</taxon>
        <taxon>Magnoliopsida</taxon>
        <taxon>eudicotyledons</taxon>
        <taxon>Gunneridae</taxon>
        <taxon>Pentapetalae</taxon>
        <taxon>rosids</taxon>
        <taxon>malvids</taxon>
        <taxon>Malvales</taxon>
        <taxon>Malvaceae</taxon>
        <taxon>Malvoideae</taxon>
        <taxon>Hibiscus</taxon>
    </lineage>
</organism>
<evidence type="ECO:0000256" key="5">
    <source>
        <dbReference type="RuleBase" id="RU369002"/>
    </source>
</evidence>
<keyword evidence="2 5" id="KW-0963">Cytoplasm</keyword>
<dbReference type="GO" id="GO:0005635">
    <property type="term" value="C:nuclear envelope"/>
    <property type="evidence" value="ECO:0007669"/>
    <property type="project" value="UniProtKB-SubCell"/>
</dbReference>
<sequence length="124" mass="14028">MEEQIDSMGKAFVDHYYHLFDTDRPALSSLYQPTSMLTFEGQKIQGVDDITSKLNQLPFDRCRHVISTIDSQPASVTGGIVVFVSGSIQLPGENHPLQFSQMFHLSPTLQGNFFVLNDIFRLNY</sequence>
<dbReference type="OrthoDB" id="6507044at2759"/>
<evidence type="ECO:0000256" key="4">
    <source>
        <dbReference type="ARBA" id="ARBA00062736"/>
    </source>
</evidence>
<dbReference type="CDD" id="cd00780">
    <property type="entry name" value="NTF2"/>
    <property type="match status" value="1"/>
</dbReference>
<dbReference type="InterPro" id="IPR032710">
    <property type="entry name" value="NTF2-like_dom_sf"/>
</dbReference>
<accession>A0A9W7IDA8</accession>
<keyword evidence="5" id="KW-0653">Protein transport</keyword>
<keyword evidence="5" id="KW-0813">Transport</keyword>
<feature type="domain" description="NTF2" evidence="6">
    <location>
        <begin position="8"/>
        <end position="122"/>
    </location>
</feature>
<dbReference type="InterPro" id="IPR045875">
    <property type="entry name" value="NTF2"/>
</dbReference>
<dbReference type="Proteomes" id="UP001165190">
    <property type="component" value="Unassembled WGS sequence"/>
</dbReference>
<evidence type="ECO:0000259" key="6">
    <source>
        <dbReference type="PROSITE" id="PS50177"/>
    </source>
</evidence>
<dbReference type="InterPro" id="IPR002075">
    <property type="entry name" value="NTF2_dom"/>
</dbReference>
<proteinExistence type="predicted"/>
<comment type="subunit">
    <text evidence="4">Interacts with RAN1.</text>
</comment>
<comment type="subcellular location">
    <subcellularLocation>
        <location evidence="5">Cytoplasm</location>
    </subcellularLocation>
    <subcellularLocation>
        <location evidence="5">Nucleus</location>
    </subcellularLocation>
    <subcellularLocation>
        <location evidence="1">Nucleus envelope</location>
    </subcellularLocation>
</comment>
<dbReference type="Gene3D" id="3.10.450.50">
    <property type="match status" value="1"/>
</dbReference>
<reference evidence="7" key="1">
    <citation type="submission" date="2023-05" db="EMBL/GenBank/DDBJ databases">
        <title>Genome and transcriptome analyses reveal genes involved in the formation of fine ridges on petal epidermal cells in Hibiscus trionum.</title>
        <authorList>
            <person name="Koshimizu S."/>
            <person name="Masuda S."/>
            <person name="Ishii T."/>
            <person name="Shirasu K."/>
            <person name="Hoshino A."/>
            <person name="Arita M."/>
        </authorList>
    </citation>
    <scope>NUCLEOTIDE SEQUENCE</scope>
    <source>
        <strain evidence="7">Hamamatsu line</strain>
    </source>
</reference>
<dbReference type="GO" id="GO:0005737">
    <property type="term" value="C:cytoplasm"/>
    <property type="evidence" value="ECO:0007669"/>
    <property type="project" value="UniProtKB-SubCell"/>
</dbReference>
<dbReference type="PANTHER" id="PTHR12612">
    <property type="entry name" value="NUCLEAR TRANSPORT FACTOR 2"/>
    <property type="match status" value="1"/>
</dbReference>